<organism evidence="11 12">
    <name type="scientific">Staphylococcus schweitzeri</name>
    <dbReference type="NCBI Taxonomy" id="1654388"/>
    <lineage>
        <taxon>Bacteria</taxon>
        <taxon>Bacillati</taxon>
        <taxon>Bacillota</taxon>
        <taxon>Bacilli</taxon>
        <taxon>Bacillales</taxon>
        <taxon>Staphylococcaceae</taxon>
        <taxon>Staphylococcus</taxon>
    </lineage>
</organism>
<evidence type="ECO:0000313" key="11">
    <source>
        <dbReference type="EMBL" id="CDR28610.1"/>
    </source>
</evidence>
<dbReference type="EMBL" id="CCEH01000015">
    <property type="protein sequence ID" value="CDR28610.1"/>
    <property type="molecule type" value="Genomic_DNA"/>
</dbReference>
<evidence type="ECO:0000256" key="9">
    <source>
        <dbReference type="ARBA" id="ARBA00047599"/>
    </source>
</evidence>
<comment type="catalytic activity">
    <reaction evidence="9">
        <text>a quinone + NADH + H(+) = a quinol + NAD(+)</text>
        <dbReference type="Rhea" id="RHEA:46160"/>
        <dbReference type="ChEBI" id="CHEBI:15378"/>
        <dbReference type="ChEBI" id="CHEBI:24646"/>
        <dbReference type="ChEBI" id="CHEBI:57540"/>
        <dbReference type="ChEBI" id="CHEBI:57945"/>
        <dbReference type="ChEBI" id="CHEBI:132124"/>
        <dbReference type="EC" id="1.6.5.9"/>
    </reaction>
</comment>
<evidence type="ECO:0000256" key="7">
    <source>
        <dbReference type="ARBA" id="ARBA00039552"/>
    </source>
</evidence>
<reference evidence="11 12" key="1">
    <citation type="submission" date="2014-05" db="EMBL/GenBank/DDBJ databases">
        <authorList>
            <person name="Aslett A.Martin."/>
            <person name="De Silva Nishadi"/>
        </authorList>
    </citation>
    <scope>NUCLEOTIDE SEQUENCE [LARGE SCALE GENOMIC DNA]</scope>
</reference>
<accession>A0A077UJH8</accession>
<keyword evidence="4" id="KW-0285">Flavoprotein</keyword>
<evidence type="ECO:0000259" key="10">
    <source>
        <dbReference type="Pfam" id="PF07992"/>
    </source>
</evidence>
<sequence>MKNLVLLGGGYGNMRIMSRILTSSLPQNYTVTLVDRMPFHGLKPEFYALAAGTKSDKDVRMKFPNHPQVNTVYGEINDIDLDAQIVSVGNSKIDYDELIIGLGCEDKYHNVPGAEEYTHSIQTLSKARDTFHSISELPEGAKVGIVGAGLSGIELASELRESRSDLEIYLYDRGPRILRNFPEKLSKYVAKWFAKNNVTVVPNSNINKVEPGKIYNCDEPKDIDLVVWTAGIQPVEVVRNLPIDINSNGRVIVNQYHQVPTYRNVYVVGDCADLPHAPSAQLAEVQGDQIADVLKKRWQNEPLPDKMPELKVQGIVGSLGDKQGFAYIMDRTVTGRLASILKSGVLWLYKYHNG</sequence>
<evidence type="ECO:0000256" key="8">
    <source>
        <dbReference type="ARBA" id="ARBA00042753"/>
    </source>
</evidence>
<keyword evidence="5" id="KW-0274">FAD</keyword>
<evidence type="ECO:0000256" key="5">
    <source>
        <dbReference type="ARBA" id="ARBA00022827"/>
    </source>
</evidence>
<dbReference type="RefSeq" id="WP_047424588.1">
    <property type="nucleotide sequence ID" value="NZ_CCEG01000002.1"/>
</dbReference>
<dbReference type="GO" id="GO:0019646">
    <property type="term" value="P:aerobic electron transport chain"/>
    <property type="evidence" value="ECO:0007669"/>
    <property type="project" value="TreeGrafter"/>
</dbReference>
<dbReference type="PRINTS" id="PR00368">
    <property type="entry name" value="FADPNR"/>
</dbReference>
<evidence type="ECO:0000256" key="4">
    <source>
        <dbReference type="ARBA" id="ARBA00022630"/>
    </source>
</evidence>
<dbReference type="InterPro" id="IPR023753">
    <property type="entry name" value="FAD/NAD-binding_dom"/>
</dbReference>
<evidence type="ECO:0000256" key="6">
    <source>
        <dbReference type="ARBA" id="ARBA00023002"/>
    </source>
</evidence>
<dbReference type="PANTHER" id="PTHR42913">
    <property type="entry name" value="APOPTOSIS-INDUCING FACTOR 1"/>
    <property type="match status" value="1"/>
</dbReference>
<comment type="similarity">
    <text evidence="2">Belongs to the NADH dehydrogenase family.</text>
</comment>
<evidence type="ECO:0000256" key="3">
    <source>
        <dbReference type="ARBA" id="ARBA00012637"/>
    </source>
</evidence>
<comment type="cofactor">
    <cofactor evidence="1">
        <name>FAD</name>
        <dbReference type="ChEBI" id="CHEBI:57692"/>
    </cofactor>
</comment>
<evidence type="ECO:0000313" key="12">
    <source>
        <dbReference type="Proteomes" id="UP000044616"/>
    </source>
</evidence>
<dbReference type="InterPro" id="IPR051169">
    <property type="entry name" value="NADH-Q_oxidoreductase"/>
</dbReference>
<proteinExistence type="inferred from homology"/>
<dbReference type="EC" id="1.6.5.9" evidence="3"/>
<dbReference type="Gene3D" id="3.50.50.100">
    <property type="match status" value="1"/>
</dbReference>
<gene>
    <name evidence="11" type="primary">yjlD</name>
    <name evidence="11" type="ORF">ERS140147_01747</name>
</gene>
<feature type="domain" description="FAD/NAD(P)-binding" evidence="10">
    <location>
        <begin position="3"/>
        <end position="280"/>
    </location>
</feature>
<dbReference type="GO" id="GO:0050136">
    <property type="term" value="F:NADH dehydrogenase (quinone) (non-electrogenic) activity"/>
    <property type="evidence" value="ECO:0007669"/>
    <property type="project" value="UniProtKB-EC"/>
</dbReference>
<evidence type="ECO:0000256" key="1">
    <source>
        <dbReference type="ARBA" id="ARBA00001974"/>
    </source>
</evidence>
<keyword evidence="6 11" id="KW-0560">Oxidoreductase</keyword>
<dbReference type="PRINTS" id="PR00411">
    <property type="entry name" value="PNDRDTASEI"/>
</dbReference>
<protein>
    <recommendedName>
        <fullName evidence="7">Type II NADH:quinone oxidoreductase</fullName>
        <ecNumber evidence="3">1.6.5.9</ecNumber>
    </recommendedName>
    <alternativeName>
        <fullName evidence="8">NDH-2</fullName>
    </alternativeName>
</protein>
<dbReference type="SUPFAM" id="SSF51905">
    <property type="entry name" value="FAD/NAD(P)-binding domain"/>
    <property type="match status" value="1"/>
</dbReference>
<dbReference type="InterPro" id="IPR036188">
    <property type="entry name" value="FAD/NAD-bd_sf"/>
</dbReference>
<evidence type="ECO:0000256" key="2">
    <source>
        <dbReference type="ARBA" id="ARBA00005272"/>
    </source>
</evidence>
<dbReference type="AlphaFoldDB" id="A0A077UJH8"/>
<dbReference type="Pfam" id="PF07992">
    <property type="entry name" value="Pyr_redox_2"/>
    <property type="match status" value="1"/>
</dbReference>
<name>A0A077UJH8_9STAP</name>
<dbReference type="Proteomes" id="UP000044616">
    <property type="component" value="Unassembled WGS sequence"/>
</dbReference>
<dbReference type="PANTHER" id="PTHR42913:SF3">
    <property type="entry name" value="64 KDA MITOCHONDRIAL NADH DEHYDROGENASE (EUROFUNG)"/>
    <property type="match status" value="1"/>
</dbReference>